<evidence type="ECO:0000256" key="3">
    <source>
        <dbReference type="ARBA" id="ARBA00012644"/>
    </source>
</evidence>
<evidence type="ECO:0000256" key="9">
    <source>
        <dbReference type="SAM" id="MobiDB-lite"/>
    </source>
</evidence>
<dbReference type="InterPro" id="IPR027791">
    <property type="entry name" value="Galactosyl_T_C"/>
</dbReference>
<dbReference type="Gene3D" id="3.90.550.10">
    <property type="entry name" value="Spore Coat Polysaccharide Biosynthesis Protein SpsA, Chain A"/>
    <property type="match status" value="1"/>
</dbReference>
<dbReference type="AlphaFoldDB" id="A0A671XS08"/>
<dbReference type="RefSeq" id="XP_030267120.1">
    <property type="nucleotide sequence ID" value="XM_030411260.1"/>
</dbReference>
<dbReference type="Ensembl" id="ENSSAUT00010056625.1">
    <property type="protein sequence ID" value="ENSSAUP00010053889.1"/>
    <property type="gene ID" value="ENSSAUG00010022257.1"/>
</dbReference>
<comment type="subcellular location">
    <subcellularLocation>
        <location evidence="1 8">Golgi apparatus membrane</location>
        <topology evidence="1 8">Single-pass type II membrane protein</topology>
    </subcellularLocation>
</comment>
<dbReference type="GeneTree" id="ENSGT00940000160808"/>
<keyword evidence="10" id="KW-0732">Signal</keyword>
<keyword evidence="4 8" id="KW-0808">Transferase</keyword>
<dbReference type="PANTHER" id="PTHR11675:SF36">
    <property type="entry name" value="POLYPEPTIDE N-ACETYLGALACTOSAMINYLTRANSFERASE 15"/>
    <property type="match status" value="1"/>
</dbReference>
<dbReference type="UniPathway" id="UPA00378"/>
<sequence length="648" mass="73131">MRLWGRATAARRRMLCLWLLLLGFALATLALSDLFNRDRSRTQQNPGPPRRPLQRFPGEPDLEVIVDSRDPALELGADLAPLKSLQEDQLLFVPSTQGTKNPPQKKGSYKVLLPGTNRDTRATAHPTHGEMGKAVVLHLEGAERDSEIAAVQKYGFNEVVSEKISLHRRLPEARHPACLGERYSESLPSASAVICFHDEAWSTLLRTVHSVLDTAPKQYLQEVLLVDDLSLHGHLKNVLSEYVSHLDGVRLIRSTRRLGVGGCRALGAARAAGEVLVFMDSHCECQKGWLEPLLERVAQDRTRVVSPIMDVIDWQTFQYNATQWPVRGVFDWKLDFHWESNPQLQDKDPESAVQSLRSPALGGGVLAIDRHFFQSVGAYDPGMLLWGEEQIELSIRVWSCGGSMEVVPCSRVAHLDHHHPPYQFPDQELLQRNKIRIADTWMDAYRKIFYRRDTLAHFIRQSESPNITERLRLKRGLGCRNFHWYLTTVYPQLYIPQDRPALSGELYNVGTGSCADYPRGQDLQDGAMSIAPCTGTGSQHCDLNSELEVRWGPMGALCFDARGERVVLSPCPRQRPTISRLRWKFIKLSGQLVHQQSQLCLEAVKEEGLPQSSPKNVSTHTGGLFLRPCNHHPRQQWHFEQLVAPKGA</sequence>
<comment type="similarity">
    <text evidence="8">Belongs to the glycosyltransferase 2 family. GalNAc-T subfamily.</text>
</comment>
<dbReference type="InterPro" id="IPR001173">
    <property type="entry name" value="Glyco_trans_2-like"/>
</dbReference>
<reference evidence="12" key="2">
    <citation type="submission" date="2025-08" db="UniProtKB">
        <authorList>
            <consortium name="Ensembl"/>
        </authorList>
    </citation>
    <scope>IDENTIFICATION</scope>
</reference>
<keyword evidence="6 8" id="KW-0333">Golgi apparatus</keyword>
<evidence type="ECO:0000256" key="4">
    <source>
        <dbReference type="ARBA" id="ARBA00022679"/>
    </source>
</evidence>
<keyword evidence="8" id="KW-0328">Glycosyltransferase</keyword>
<comment type="cofactor">
    <cofactor evidence="8">
        <name>Mn(2+)</name>
        <dbReference type="ChEBI" id="CHEBI:29035"/>
    </cofactor>
</comment>
<evidence type="ECO:0000313" key="13">
    <source>
        <dbReference type="Proteomes" id="UP000472265"/>
    </source>
</evidence>
<dbReference type="GO" id="GO:0030246">
    <property type="term" value="F:carbohydrate binding"/>
    <property type="evidence" value="ECO:0007669"/>
    <property type="project" value="UniProtKB-KW"/>
</dbReference>
<dbReference type="SUPFAM" id="SSF50370">
    <property type="entry name" value="Ricin B-like lectins"/>
    <property type="match status" value="1"/>
</dbReference>
<dbReference type="PANTHER" id="PTHR11675">
    <property type="entry name" value="N-ACETYLGALACTOSAMINYLTRANSFERASE"/>
    <property type="match status" value="1"/>
</dbReference>
<evidence type="ECO:0000256" key="7">
    <source>
        <dbReference type="ARBA" id="ARBA00023157"/>
    </source>
</evidence>
<evidence type="ECO:0000259" key="11">
    <source>
        <dbReference type="SMART" id="SM00458"/>
    </source>
</evidence>
<feature type="region of interest" description="Disordered" evidence="9">
    <location>
        <begin position="94"/>
        <end position="113"/>
    </location>
</feature>
<reference evidence="12" key="1">
    <citation type="submission" date="2021-04" db="EMBL/GenBank/DDBJ databases">
        <authorList>
            <consortium name="Wellcome Sanger Institute Data Sharing"/>
        </authorList>
    </citation>
    <scope>NUCLEOTIDE SEQUENCE [LARGE SCALE GENOMIC DNA]</scope>
</reference>
<dbReference type="Pfam" id="PF02709">
    <property type="entry name" value="Glyco_transf_7C"/>
    <property type="match status" value="1"/>
</dbReference>
<accession>A0A671XS08</accession>
<dbReference type="SUPFAM" id="SSF53448">
    <property type="entry name" value="Nucleotide-diphospho-sugar transferases"/>
    <property type="match status" value="1"/>
</dbReference>
<dbReference type="PROSITE" id="PS50231">
    <property type="entry name" value="RICIN_B_LECTIN"/>
    <property type="match status" value="1"/>
</dbReference>
<dbReference type="GeneID" id="115578348"/>
<feature type="signal peptide" evidence="10">
    <location>
        <begin position="1"/>
        <end position="30"/>
    </location>
</feature>
<dbReference type="Pfam" id="PF00535">
    <property type="entry name" value="Glycos_transf_2"/>
    <property type="match status" value="1"/>
</dbReference>
<organism evidence="12 13">
    <name type="scientific">Sparus aurata</name>
    <name type="common">Gilthead sea bream</name>
    <dbReference type="NCBI Taxonomy" id="8175"/>
    <lineage>
        <taxon>Eukaryota</taxon>
        <taxon>Metazoa</taxon>
        <taxon>Chordata</taxon>
        <taxon>Craniata</taxon>
        <taxon>Vertebrata</taxon>
        <taxon>Euteleostomi</taxon>
        <taxon>Actinopterygii</taxon>
        <taxon>Neopterygii</taxon>
        <taxon>Teleostei</taxon>
        <taxon>Neoteleostei</taxon>
        <taxon>Acanthomorphata</taxon>
        <taxon>Eupercaria</taxon>
        <taxon>Spariformes</taxon>
        <taxon>Sparidae</taxon>
        <taxon>Sparus</taxon>
    </lineage>
</organism>
<evidence type="ECO:0000256" key="8">
    <source>
        <dbReference type="RuleBase" id="RU361242"/>
    </source>
</evidence>
<evidence type="ECO:0000256" key="10">
    <source>
        <dbReference type="SAM" id="SignalP"/>
    </source>
</evidence>
<dbReference type="GO" id="GO:0004653">
    <property type="term" value="F:polypeptide N-acetylgalactosaminyltransferase activity"/>
    <property type="evidence" value="ECO:0007669"/>
    <property type="project" value="TreeGrafter"/>
</dbReference>
<dbReference type="FunFam" id="3.90.550.10:FF:000416">
    <property type="entry name" value="Polypeptide N-acetylgalactosaminyltransferase"/>
    <property type="match status" value="1"/>
</dbReference>
<evidence type="ECO:0000256" key="6">
    <source>
        <dbReference type="ARBA" id="ARBA00023034"/>
    </source>
</evidence>
<reference evidence="12" key="3">
    <citation type="submission" date="2025-09" db="UniProtKB">
        <authorList>
            <consortium name="Ensembl"/>
        </authorList>
    </citation>
    <scope>IDENTIFICATION</scope>
</reference>
<dbReference type="OrthoDB" id="416652at2759"/>
<dbReference type="InterPro" id="IPR029044">
    <property type="entry name" value="Nucleotide-diphossugar_trans"/>
</dbReference>
<gene>
    <name evidence="12" type="primary">GALNT15</name>
</gene>
<feature type="domain" description="Ricin B lectin" evidence="11">
    <location>
        <begin position="503"/>
        <end position="640"/>
    </location>
</feature>
<keyword evidence="5 8" id="KW-0430">Lectin</keyword>
<protein>
    <recommendedName>
        <fullName evidence="3 8">Polypeptide N-acetylgalactosaminyltransferase</fullName>
        <ecNumber evidence="8">2.4.1.-</ecNumber>
    </recommendedName>
    <alternativeName>
        <fullName evidence="8">Protein-UDP acetylgalactosaminyltransferase</fullName>
    </alternativeName>
</protein>
<keyword evidence="7 8" id="KW-1015">Disulfide bond</keyword>
<dbReference type="InterPro" id="IPR035992">
    <property type="entry name" value="Ricin_B-like_lectins"/>
</dbReference>
<evidence type="ECO:0000313" key="12">
    <source>
        <dbReference type="Ensembl" id="ENSSAUP00010053889.1"/>
    </source>
</evidence>
<dbReference type="Proteomes" id="UP000472265">
    <property type="component" value="Chromosome 3"/>
</dbReference>
<dbReference type="Pfam" id="PF00652">
    <property type="entry name" value="Ricin_B_lectin"/>
    <property type="match status" value="1"/>
</dbReference>
<dbReference type="InParanoid" id="A0A671XS08"/>
<dbReference type="SMART" id="SM00458">
    <property type="entry name" value="RICIN"/>
    <property type="match status" value="1"/>
</dbReference>
<dbReference type="EC" id="2.4.1.-" evidence="8"/>
<name>A0A671XS08_SPAAU</name>
<keyword evidence="8" id="KW-0464">Manganese</keyword>
<evidence type="ECO:0000256" key="2">
    <source>
        <dbReference type="ARBA" id="ARBA00004922"/>
    </source>
</evidence>
<dbReference type="InterPro" id="IPR000772">
    <property type="entry name" value="Ricin_B_lectin"/>
</dbReference>
<dbReference type="OMA" id="MVLWGAE"/>
<proteinExistence type="inferred from homology"/>
<dbReference type="GO" id="GO:0006493">
    <property type="term" value="P:protein O-linked glycosylation"/>
    <property type="evidence" value="ECO:0007669"/>
    <property type="project" value="TreeGrafter"/>
</dbReference>
<feature type="region of interest" description="Disordered" evidence="9">
    <location>
        <begin position="39"/>
        <end position="58"/>
    </location>
</feature>
<dbReference type="Gene3D" id="2.80.10.50">
    <property type="match status" value="1"/>
</dbReference>
<feature type="chain" id="PRO_5025568391" description="Polypeptide N-acetylgalactosaminyltransferase" evidence="10">
    <location>
        <begin position="31"/>
        <end position="648"/>
    </location>
</feature>
<keyword evidence="13" id="KW-1185">Reference proteome</keyword>
<evidence type="ECO:0000256" key="1">
    <source>
        <dbReference type="ARBA" id="ARBA00004323"/>
    </source>
</evidence>
<dbReference type="GO" id="GO:0000139">
    <property type="term" value="C:Golgi membrane"/>
    <property type="evidence" value="ECO:0007669"/>
    <property type="project" value="UniProtKB-SubCell"/>
</dbReference>
<evidence type="ECO:0000256" key="5">
    <source>
        <dbReference type="ARBA" id="ARBA00022734"/>
    </source>
</evidence>
<comment type="pathway">
    <text evidence="2 8">Protein modification; protein glycosylation.</text>
</comment>